<sequence length="500" mass="55770">MYPPSHPSQPQISHSSIPPSQQYQSYMNHQISSVPQIAYHSPLASTQPMTEAPKMDSGLADHKPIHYSRWQSYSATSSGEARAKLLCKPSDALPVKIEAPKELPKISLVNKSLKKLKFHLVKFDNVVKIRTTPNAHTKVDKQCLEIAKKELLLEIDRLLKQIMSQEVLFTVMNSMSLIGETVNMDGNRKESCNLEDELLKSQNAFNDLLKRHSQLEKHYIVVQIPSANTIVPRMFKLDLEPLSPMLLQNREAHIYYLKYTQEQADILRGIVEQAKVAQPLDTELDFTCVIKEKEKILSSTQIEKILTKKTISLAKELYGPIRVAEYLMRKSSGPGLQCITPATSSSGLVPNTISQQPCIPPNKDDWDYLFQPMFNEYFTPPSNVVSQVQEVVAPRAVDLANYPVSTSINQDALSSRTPSTQEQEQSPNISQGFKESPKIPIFRDDPLNESPHEESTPQGSSSNIVLVLSDDGVLDDGASWLMEVDTGESAKSTALGATTS</sequence>
<evidence type="ECO:0000313" key="2">
    <source>
        <dbReference type="EMBL" id="GJS64549.1"/>
    </source>
</evidence>
<dbReference type="EMBL" id="BQNB010009512">
    <property type="protein sequence ID" value="GJS64549.1"/>
    <property type="molecule type" value="Genomic_DNA"/>
</dbReference>
<feature type="compositionally biased region" description="Basic and acidic residues" evidence="1">
    <location>
        <begin position="435"/>
        <end position="455"/>
    </location>
</feature>
<accession>A0ABQ4XGY2</accession>
<evidence type="ECO:0000256" key="1">
    <source>
        <dbReference type="SAM" id="MobiDB-lite"/>
    </source>
</evidence>
<evidence type="ECO:0000313" key="3">
    <source>
        <dbReference type="Proteomes" id="UP001151760"/>
    </source>
</evidence>
<keyword evidence="3" id="KW-1185">Reference proteome</keyword>
<feature type="compositionally biased region" description="Polar residues" evidence="1">
    <location>
        <begin position="408"/>
        <end position="433"/>
    </location>
</feature>
<feature type="region of interest" description="Disordered" evidence="1">
    <location>
        <begin position="408"/>
        <end position="500"/>
    </location>
</feature>
<dbReference type="Proteomes" id="UP001151760">
    <property type="component" value="Unassembled WGS sequence"/>
</dbReference>
<feature type="compositionally biased region" description="Polar residues" evidence="1">
    <location>
        <begin position="489"/>
        <end position="500"/>
    </location>
</feature>
<reference evidence="2" key="2">
    <citation type="submission" date="2022-01" db="EMBL/GenBank/DDBJ databases">
        <authorList>
            <person name="Yamashiro T."/>
            <person name="Shiraishi A."/>
            <person name="Satake H."/>
            <person name="Nakayama K."/>
        </authorList>
    </citation>
    <scope>NUCLEOTIDE SEQUENCE</scope>
</reference>
<organism evidence="2 3">
    <name type="scientific">Tanacetum coccineum</name>
    <dbReference type="NCBI Taxonomy" id="301880"/>
    <lineage>
        <taxon>Eukaryota</taxon>
        <taxon>Viridiplantae</taxon>
        <taxon>Streptophyta</taxon>
        <taxon>Embryophyta</taxon>
        <taxon>Tracheophyta</taxon>
        <taxon>Spermatophyta</taxon>
        <taxon>Magnoliopsida</taxon>
        <taxon>eudicotyledons</taxon>
        <taxon>Gunneridae</taxon>
        <taxon>Pentapetalae</taxon>
        <taxon>asterids</taxon>
        <taxon>campanulids</taxon>
        <taxon>Asterales</taxon>
        <taxon>Asteraceae</taxon>
        <taxon>Asteroideae</taxon>
        <taxon>Anthemideae</taxon>
        <taxon>Anthemidinae</taxon>
        <taxon>Tanacetum</taxon>
    </lineage>
</organism>
<feature type="compositionally biased region" description="Low complexity" evidence="1">
    <location>
        <begin position="8"/>
        <end position="23"/>
    </location>
</feature>
<name>A0ABQ4XGY2_9ASTR</name>
<protein>
    <submittedName>
        <fullName evidence="2">Uncharacterized protein</fullName>
    </submittedName>
</protein>
<reference evidence="2" key="1">
    <citation type="journal article" date="2022" name="Int. J. Mol. Sci.">
        <title>Draft Genome of Tanacetum Coccineum: Genomic Comparison of Closely Related Tanacetum-Family Plants.</title>
        <authorList>
            <person name="Yamashiro T."/>
            <person name="Shiraishi A."/>
            <person name="Nakayama K."/>
            <person name="Satake H."/>
        </authorList>
    </citation>
    <scope>NUCLEOTIDE SEQUENCE</scope>
</reference>
<feature type="region of interest" description="Disordered" evidence="1">
    <location>
        <begin position="1"/>
        <end position="23"/>
    </location>
</feature>
<feature type="compositionally biased region" description="Low complexity" evidence="1">
    <location>
        <begin position="465"/>
        <end position="477"/>
    </location>
</feature>
<gene>
    <name evidence="2" type="ORF">Tco_0679113</name>
</gene>
<proteinExistence type="predicted"/>
<comment type="caution">
    <text evidence="2">The sequence shown here is derived from an EMBL/GenBank/DDBJ whole genome shotgun (WGS) entry which is preliminary data.</text>
</comment>